<evidence type="ECO:0000256" key="5">
    <source>
        <dbReference type="ARBA" id="ARBA00058938"/>
    </source>
</evidence>
<evidence type="ECO:0000256" key="1">
    <source>
        <dbReference type="ARBA" id="ARBA00022798"/>
    </source>
</evidence>
<keyword evidence="1" id="KW-0319">Glycerol metabolism</keyword>
<dbReference type="AlphaFoldDB" id="A0A917BT80"/>
<dbReference type="Gene3D" id="3.30.450.40">
    <property type="match status" value="1"/>
</dbReference>
<evidence type="ECO:0000313" key="9">
    <source>
        <dbReference type="EMBL" id="GGF55834.1"/>
    </source>
</evidence>
<dbReference type="GO" id="GO:0045892">
    <property type="term" value="P:negative regulation of DNA-templated transcription"/>
    <property type="evidence" value="ECO:0007669"/>
    <property type="project" value="TreeGrafter"/>
</dbReference>
<dbReference type="GO" id="GO:0003700">
    <property type="term" value="F:DNA-binding transcription factor activity"/>
    <property type="evidence" value="ECO:0007669"/>
    <property type="project" value="TreeGrafter"/>
</dbReference>
<dbReference type="Gene3D" id="1.10.10.10">
    <property type="entry name" value="Winged helix-like DNA-binding domain superfamily/Winged helix DNA-binding domain"/>
    <property type="match status" value="1"/>
</dbReference>
<dbReference type="PANTHER" id="PTHR30136">
    <property type="entry name" value="HELIX-TURN-HELIX TRANSCRIPTIONAL REGULATOR, ICLR FAMILY"/>
    <property type="match status" value="1"/>
</dbReference>
<dbReference type="GO" id="GO:0006071">
    <property type="term" value="P:glycerol metabolic process"/>
    <property type="evidence" value="ECO:0007669"/>
    <property type="project" value="UniProtKB-KW"/>
</dbReference>
<comment type="caution">
    <text evidence="9">The sequence shown here is derived from an EMBL/GenBank/DDBJ whole genome shotgun (WGS) entry which is preliminary data.</text>
</comment>
<dbReference type="InterPro" id="IPR036390">
    <property type="entry name" value="WH_DNA-bd_sf"/>
</dbReference>
<dbReference type="InterPro" id="IPR005471">
    <property type="entry name" value="Tscrpt_reg_IclR_N"/>
</dbReference>
<keyword evidence="10" id="KW-1185">Reference proteome</keyword>
<dbReference type="InterPro" id="IPR029016">
    <property type="entry name" value="GAF-like_dom_sf"/>
</dbReference>
<dbReference type="PROSITE" id="PS51078">
    <property type="entry name" value="ICLR_ED"/>
    <property type="match status" value="1"/>
</dbReference>
<evidence type="ECO:0000256" key="6">
    <source>
        <dbReference type="ARBA" id="ARBA00070406"/>
    </source>
</evidence>
<evidence type="ECO:0000313" key="10">
    <source>
        <dbReference type="Proteomes" id="UP000605670"/>
    </source>
</evidence>
<sequence>MADPSSPEPRSPEPTIQSVDRAVTILETLAGRGTLGVSELARELGVHKSTASRLLAAMERRELVEESGQRGRFRLGVGVVRLAGATSARLDLVQQARPVAERLAATADATANVAVLARGSALYVDQVGSLGTLPTYTWVGQHLPLHAAANGKVLLAAQPEEEVPRIVGELTAYTDRTITDLDALQRELAAVRERGSARAVDELEVGLSTVAAPVRDVHGRVCGALSLSGPSFRMRPARLDRLEELVVEAAAAISRRMGWPA</sequence>
<dbReference type="GO" id="GO:0003677">
    <property type="term" value="F:DNA binding"/>
    <property type="evidence" value="ECO:0007669"/>
    <property type="project" value="UniProtKB-KW"/>
</dbReference>
<dbReference type="SMART" id="SM00346">
    <property type="entry name" value="HTH_ICLR"/>
    <property type="match status" value="1"/>
</dbReference>
<dbReference type="InterPro" id="IPR036388">
    <property type="entry name" value="WH-like_DNA-bd_sf"/>
</dbReference>
<evidence type="ECO:0000259" key="7">
    <source>
        <dbReference type="PROSITE" id="PS51077"/>
    </source>
</evidence>
<evidence type="ECO:0000256" key="4">
    <source>
        <dbReference type="ARBA" id="ARBA00023163"/>
    </source>
</evidence>
<dbReference type="SUPFAM" id="SSF46785">
    <property type="entry name" value="Winged helix' DNA-binding domain"/>
    <property type="match status" value="1"/>
</dbReference>
<dbReference type="Pfam" id="PF09339">
    <property type="entry name" value="HTH_IclR"/>
    <property type="match status" value="1"/>
</dbReference>
<dbReference type="InterPro" id="IPR014757">
    <property type="entry name" value="Tscrpt_reg_IclR_C"/>
</dbReference>
<keyword evidence="4" id="KW-0804">Transcription</keyword>
<evidence type="ECO:0000259" key="8">
    <source>
        <dbReference type="PROSITE" id="PS51078"/>
    </source>
</evidence>
<reference evidence="9" key="1">
    <citation type="journal article" date="2014" name="Int. J. Syst. Evol. Microbiol.">
        <title>Complete genome sequence of Corynebacterium casei LMG S-19264T (=DSM 44701T), isolated from a smear-ripened cheese.</title>
        <authorList>
            <consortium name="US DOE Joint Genome Institute (JGI-PGF)"/>
            <person name="Walter F."/>
            <person name="Albersmeier A."/>
            <person name="Kalinowski J."/>
            <person name="Ruckert C."/>
        </authorList>
    </citation>
    <scope>NUCLEOTIDE SEQUENCE</scope>
    <source>
        <strain evidence="9">CGMCC 1.12160</strain>
    </source>
</reference>
<feature type="domain" description="IclR-ED" evidence="8">
    <location>
        <begin position="78"/>
        <end position="259"/>
    </location>
</feature>
<dbReference type="InterPro" id="IPR050707">
    <property type="entry name" value="HTH_MetabolicPath_Reg"/>
</dbReference>
<name>A0A917BT80_9MICO</name>
<evidence type="ECO:0000256" key="3">
    <source>
        <dbReference type="ARBA" id="ARBA00023125"/>
    </source>
</evidence>
<dbReference type="EMBL" id="BMEM01000004">
    <property type="protein sequence ID" value="GGF55834.1"/>
    <property type="molecule type" value="Genomic_DNA"/>
</dbReference>
<proteinExistence type="predicted"/>
<keyword evidence="3" id="KW-0238">DNA-binding</keyword>
<reference evidence="9" key="2">
    <citation type="submission" date="2020-09" db="EMBL/GenBank/DDBJ databases">
        <authorList>
            <person name="Sun Q."/>
            <person name="Zhou Y."/>
        </authorList>
    </citation>
    <scope>NUCLEOTIDE SEQUENCE</scope>
    <source>
        <strain evidence="9">CGMCC 1.12160</strain>
    </source>
</reference>
<evidence type="ECO:0000256" key="2">
    <source>
        <dbReference type="ARBA" id="ARBA00023015"/>
    </source>
</evidence>
<protein>
    <recommendedName>
        <fullName evidence="6">Glycerol operon regulatory protein</fullName>
    </recommendedName>
</protein>
<keyword evidence="2" id="KW-0805">Transcription regulation</keyword>
<dbReference type="SUPFAM" id="SSF55781">
    <property type="entry name" value="GAF domain-like"/>
    <property type="match status" value="1"/>
</dbReference>
<accession>A0A917BT80</accession>
<gene>
    <name evidence="9" type="ORF">GCM10011366_24660</name>
</gene>
<feature type="domain" description="HTH iclR-type" evidence="7">
    <location>
        <begin position="16"/>
        <end position="77"/>
    </location>
</feature>
<organism evidence="9 10">
    <name type="scientific">Ornithinimicrobium tianjinense</name>
    <dbReference type="NCBI Taxonomy" id="1195761"/>
    <lineage>
        <taxon>Bacteria</taxon>
        <taxon>Bacillati</taxon>
        <taxon>Actinomycetota</taxon>
        <taxon>Actinomycetes</taxon>
        <taxon>Micrococcales</taxon>
        <taxon>Ornithinimicrobiaceae</taxon>
        <taxon>Ornithinimicrobium</taxon>
    </lineage>
</organism>
<dbReference type="FunFam" id="1.10.10.10:FF:000056">
    <property type="entry name" value="IclR family transcriptional regulator"/>
    <property type="match status" value="1"/>
</dbReference>
<comment type="function">
    <text evidence="5">May be an activator protein for the gylABX operon.</text>
</comment>
<dbReference type="PROSITE" id="PS51077">
    <property type="entry name" value="HTH_ICLR"/>
    <property type="match status" value="1"/>
</dbReference>
<dbReference type="Pfam" id="PF01614">
    <property type="entry name" value="IclR_C"/>
    <property type="match status" value="1"/>
</dbReference>
<dbReference type="RefSeq" id="WP_229735231.1">
    <property type="nucleotide sequence ID" value="NZ_BAABKH010000014.1"/>
</dbReference>
<dbReference type="Proteomes" id="UP000605670">
    <property type="component" value="Unassembled WGS sequence"/>
</dbReference>
<dbReference type="PANTHER" id="PTHR30136:SF24">
    <property type="entry name" value="HTH-TYPE TRANSCRIPTIONAL REPRESSOR ALLR"/>
    <property type="match status" value="1"/>
</dbReference>